<dbReference type="GO" id="GO:0006096">
    <property type="term" value="P:glycolytic process"/>
    <property type="evidence" value="ECO:0007669"/>
    <property type="project" value="UniProtKB-UniPathway"/>
</dbReference>
<comment type="catalytic activity">
    <reaction evidence="4">
        <text>alpha-D-glucose 6-phosphate = beta-D-fructose 6-phosphate</text>
        <dbReference type="Rhea" id="RHEA:11816"/>
        <dbReference type="ChEBI" id="CHEBI:57634"/>
        <dbReference type="ChEBI" id="CHEBI:58225"/>
        <dbReference type="EC" id="5.3.1.9"/>
    </reaction>
</comment>
<comment type="pathway">
    <text evidence="4">Carbohydrate degradation; glycolysis; D-glyceraldehyde 3-phosphate and glycerone phosphate from D-glucose: step 2/4.</text>
</comment>
<dbReference type="GO" id="GO:0006094">
    <property type="term" value="P:gluconeogenesis"/>
    <property type="evidence" value="ECO:0007669"/>
    <property type="project" value="UniProtKB-KW"/>
</dbReference>
<evidence type="ECO:0000256" key="4">
    <source>
        <dbReference type="RuleBase" id="RU000612"/>
    </source>
</evidence>
<reference evidence="5 6" key="1">
    <citation type="submission" date="2018-01" db="EMBL/GenBank/DDBJ databases">
        <title>Metagenomic assembled genomes from two thermal pools in the Uzon Caldera, Kamchatka, Russia.</title>
        <authorList>
            <person name="Wilkins L."/>
            <person name="Ettinger C."/>
        </authorList>
    </citation>
    <scope>NUCLEOTIDE SEQUENCE [LARGE SCALE GENOMIC DNA]</scope>
    <source>
        <strain evidence="5">ZAV-08</strain>
    </source>
</reference>
<evidence type="ECO:0000256" key="1">
    <source>
        <dbReference type="ARBA" id="ARBA00022432"/>
    </source>
</evidence>
<evidence type="ECO:0000313" key="6">
    <source>
        <dbReference type="Proteomes" id="UP000235460"/>
    </source>
</evidence>
<dbReference type="Proteomes" id="UP000235460">
    <property type="component" value="Unassembled WGS sequence"/>
</dbReference>
<dbReference type="GO" id="GO:0005829">
    <property type="term" value="C:cytosol"/>
    <property type="evidence" value="ECO:0007669"/>
    <property type="project" value="TreeGrafter"/>
</dbReference>
<gene>
    <name evidence="5" type="ORF">C0190_04135</name>
</gene>
<accession>A0A2N7PND0</accession>
<dbReference type="CDD" id="cd05015">
    <property type="entry name" value="SIS_PGI_1"/>
    <property type="match status" value="1"/>
</dbReference>
<evidence type="ECO:0000256" key="3">
    <source>
        <dbReference type="ARBA" id="ARBA00023235"/>
    </source>
</evidence>
<comment type="caution">
    <text evidence="5">The sequence shown here is derived from an EMBL/GenBank/DDBJ whole genome shotgun (WGS) entry which is preliminary data.</text>
</comment>
<dbReference type="SUPFAM" id="SSF53697">
    <property type="entry name" value="SIS domain"/>
    <property type="match status" value="1"/>
</dbReference>
<protein>
    <recommendedName>
        <fullName evidence="4">Glucose-6-phosphate isomerase</fullName>
        <ecNumber evidence="4">5.3.1.9</ecNumber>
    </recommendedName>
</protein>
<organism evidence="5 6">
    <name type="scientific">Thermodesulfobacterium geofontis</name>
    <dbReference type="NCBI Taxonomy" id="1295609"/>
    <lineage>
        <taxon>Bacteria</taxon>
        <taxon>Pseudomonadati</taxon>
        <taxon>Thermodesulfobacteriota</taxon>
        <taxon>Thermodesulfobacteria</taxon>
        <taxon>Thermodesulfobacteriales</taxon>
        <taxon>Thermodesulfobacteriaceae</taxon>
        <taxon>Thermodesulfobacterium</taxon>
    </lineage>
</organism>
<dbReference type="UniPathway" id="UPA00109">
    <property type="reaction ID" value="UER00181"/>
</dbReference>
<comment type="similarity">
    <text evidence="4">Belongs to the GPI family.</text>
</comment>
<dbReference type="GO" id="GO:0051156">
    <property type="term" value="P:glucose 6-phosphate metabolic process"/>
    <property type="evidence" value="ECO:0007669"/>
    <property type="project" value="TreeGrafter"/>
</dbReference>
<dbReference type="EC" id="5.3.1.9" evidence="4"/>
<dbReference type="InterPro" id="IPR001672">
    <property type="entry name" value="G6P_Isomerase"/>
</dbReference>
<dbReference type="PANTHER" id="PTHR11469">
    <property type="entry name" value="GLUCOSE-6-PHOSPHATE ISOMERASE"/>
    <property type="match status" value="1"/>
</dbReference>
<dbReference type="InterPro" id="IPR046348">
    <property type="entry name" value="SIS_dom_sf"/>
</dbReference>
<name>A0A2N7PND0_9BACT</name>
<dbReference type="GO" id="GO:0004347">
    <property type="term" value="F:glucose-6-phosphate isomerase activity"/>
    <property type="evidence" value="ECO:0007669"/>
    <property type="project" value="UniProtKB-EC"/>
</dbReference>
<dbReference type="PRINTS" id="PR00662">
    <property type="entry name" value="G6PISOMERASE"/>
</dbReference>
<proteinExistence type="inferred from homology"/>
<dbReference type="Pfam" id="PF00342">
    <property type="entry name" value="PGI"/>
    <property type="match status" value="1"/>
</dbReference>
<dbReference type="Gene3D" id="3.40.50.10490">
    <property type="entry name" value="Glucose-6-phosphate isomerase like protein, domain 1"/>
    <property type="match status" value="3"/>
</dbReference>
<keyword evidence="1 4" id="KW-0312">Gluconeogenesis</keyword>
<dbReference type="InterPro" id="IPR035476">
    <property type="entry name" value="SIS_PGI_1"/>
</dbReference>
<evidence type="ECO:0000256" key="2">
    <source>
        <dbReference type="ARBA" id="ARBA00023152"/>
    </source>
</evidence>
<sequence>MQERPFIIKKTYKDIGRIKRPKNLPEETKKEILEKLFQKNPEIFSSDKDIQEKIRIRLDWIEGPNYILPKIKVLQSFAEEIKNEFSNIVWCGMGGSGLFPLVLAQIFGSKEGYPNFFVLDTNDPENISQIEGLPLEKTLFVIVSKSGTTIETLSHFKYFWKKVESIKPDPGSNFITLTDPESPLEKLAKDLGFRKIFHHPPFIGGRYAALSEIGFLPAALMGLDLNKALNYAKNMYEACLPDIPWEYNLSAGLAEFLMESYIKGQDKLTFISDPLLKPFTLWLEQLVAESLGKEFTGIVPIVGESPGSPTVYGTDRTFVYLALKGRERIFQRLIMELKEEGFPVKTIFLEDRYEIFAEVFRWMLAVALCGYFMSLNPFDEPDVVLTKQKTKEFLEKFKKEKDFGIEFYLDEETNWGFYYEKTVTIEYPKFTALLKKFFKDLSPWTYIGFLAYLPIDSEIEDIFRDFRSLVREKKNCSTVFGFGPRYLHSSGQLFKGGPLLSRFIIFTRKGRRTEQIIPNEGYTFWDQQFAQACGDFKALEEKKKPVIMVHLTENYKEDLRKFYTYLEKALSFE</sequence>
<dbReference type="GO" id="GO:0048029">
    <property type="term" value="F:monosaccharide binding"/>
    <property type="evidence" value="ECO:0007669"/>
    <property type="project" value="TreeGrafter"/>
</dbReference>
<dbReference type="PROSITE" id="PS51463">
    <property type="entry name" value="P_GLUCOSE_ISOMERASE_3"/>
    <property type="match status" value="1"/>
</dbReference>
<keyword evidence="2 4" id="KW-0324">Glycolysis</keyword>
<dbReference type="PANTHER" id="PTHR11469:SF1">
    <property type="entry name" value="GLUCOSE-6-PHOSPHATE ISOMERASE"/>
    <property type="match status" value="1"/>
</dbReference>
<dbReference type="AlphaFoldDB" id="A0A2N7PND0"/>
<keyword evidence="3 4" id="KW-0413">Isomerase</keyword>
<dbReference type="GO" id="GO:0097367">
    <property type="term" value="F:carbohydrate derivative binding"/>
    <property type="evidence" value="ECO:0007669"/>
    <property type="project" value="InterPro"/>
</dbReference>
<evidence type="ECO:0000313" key="5">
    <source>
        <dbReference type="EMBL" id="PMP67036.1"/>
    </source>
</evidence>
<dbReference type="EMBL" id="PNIK01000060">
    <property type="protein sequence ID" value="PMP67036.1"/>
    <property type="molecule type" value="Genomic_DNA"/>
</dbReference>